<feature type="chain" id="PRO_5042286794" description="Secreted protein" evidence="1">
    <location>
        <begin position="27"/>
        <end position="90"/>
    </location>
</feature>
<comment type="caution">
    <text evidence="2">The sequence shown here is derived from an EMBL/GenBank/DDBJ whole genome shotgun (WGS) entry which is preliminary data.</text>
</comment>
<gene>
    <name evidence="2" type="ORF">KIN20_001173</name>
</gene>
<name>A0AAD5LXP8_PARTN</name>
<dbReference type="Proteomes" id="UP001196413">
    <property type="component" value="Unassembled WGS sequence"/>
</dbReference>
<protein>
    <recommendedName>
        <fullName evidence="4">Secreted protein</fullName>
    </recommendedName>
</protein>
<dbReference type="AlphaFoldDB" id="A0AAD5LXP8"/>
<evidence type="ECO:0000256" key="1">
    <source>
        <dbReference type="SAM" id="SignalP"/>
    </source>
</evidence>
<sequence length="90" mass="10518">MSSWCDRLAIVLMATILQIQITPTAMKVIYDVRVADQEKRTRKNIYVAFTKLKRKASFIFTWMIDNRMKIKKGTDINEFEKLSSAFSPPK</sequence>
<evidence type="ECO:0008006" key="4">
    <source>
        <dbReference type="Google" id="ProtNLM"/>
    </source>
</evidence>
<evidence type="ECO:0000313" key="3">
    <source>
        <dbReference type="Proteomes" id="UP001196413"/>
    </source>
</evidence>
<organism evidence="2 3">
    <name type="scientific">Parelaphostrongylus tenuis</name>
    <name type="common">Meningeal worm</name>
    <dbReference type="NCBI Taxonomy" id="148309"/>
    <lineage>
        <taxon>Eukaryota</taxon>
        <taxon>Metazoa</taxon>
        <taxon>Ecdysozoa</taxon>
        <taxon>Nematoda</taxon>
        <taxon>Chromadorea</taxon>
        <taxon>Rhabditida</taxon>
        <taxon>Rhabditina</taxon>
        <taxon>Rhabditomorpha</taxon>
        <taxon>Strongyloidea</taxon>
        <taxon>Metastrongylidae</taxon>
        <taxon>Parelaphostrongylus</taxon>
    </lineage>
</organism>
<keyword evidence="1" id="KW-0732">Signal</keyword>
<keyword evidence="3" id="KW-1185">Reference proteome</keyword>
<proteinExistence type="predicted"/>
<accession>A0AAD5LXP8</accession>
<dbReference type="EMBL" id="JAHQIW010000166">
    <property type="protein sequence ID" value="KAJ1346398.1"/>
    <property type="molecule type" value="Genomic_DNA"/>
</dbReference>
<reference evidence="2" key="1">
    <citation type="submission" date="2021-06" db="EMBL/GenBank/DDBJ databases">
        <title>Parelaphostrongylus tenuis whole genome reference sequence.</title>
        <authorList>
            <person name="Garwood T.J."/>
            <person name="Larsen P.A."/>
            <person name="Fountain-Jones N.M."/>
            <person name="Garbe J.R."/>
            <person name="Macchietto M.G."/>
            <person name="Kania S.A."/>
            <person name="Gerhold R.W."/>
            <person name="Richards J.E."/>
            <person name="Wolf T.M."/>
        </authorList>
    </citation>
    <scope>NUCLEOTIDE SEQUENCE</scope>
    <source>
        <strain evidence="2">MNPRO001-30</strain>
        <tissue evidence="2">Meninges</tissue>
    </source>
</reference>
<feature type="signal peptide" evidence="1">
    <location>
        <begin position="1"/>
        <end position="26"/>
    </location>
</feature>
<evidence type="ECO:0000313" key="2">
    <source>
        <dbReference type="EMBL" id="KAJ1346398.1"/>
    </source>
</evidence>